<accession>A0AAN6LSJ7</accession>
<comment type="caution">
    <text evidence="2">The sequence shown here is derived from an EMBL/GenBank/DDBJ whole genome shotgun (WGS) entry which is preliminary data.</text>
</comment>
<keyword evidence="3" id="KW-1185">Reference proteome</keyword>
<evidence type="ECO:0000313" key="3">
    <source>
        <dbReference type="Proteomes" id="UP001280581"/>
    </source>
</evidence>
<protein>
    <submittedName>
        <fullName evidence="2">Uncharacterized protein</fullName>
    </submittedName>
</protein>
<evidence type="ECO:0000313" key="2">
    <source>
        <dbReference type="EMBL" id="KAK3202005.1"/>
    </source>
</evidence>
<dbReference type="AlphaFoldDB" id="A0AAN6LSJ7"/>
<keyword evidence="1" id="KW-0732">Signal</keyword>
<feature type="chain" id="PRO_5043027571" evidence="1">
    <location>
        <begin position="16"/>
        <end position="135"/>
    </location>
</feature>
<dbReference type="EMBL" id="WVTA01000015">
    <property type="protein sequence ID" value="KAK3202005.1"/>
    <property type="molecule type" value="Genomic_DNA"/>
</dbReference>
<evidence type="ECO:0000256" key="1">
    <source>
        <dbReference type="SAM" id="SignalP"/>
    </source>
</evidence>
<name>A0AAN6LSJ7_9PLEO</name>
<sequence>MKFFSMLAIITPALATPVALPAATAAPVVEKRLTATTCHKNSIESARQWEYTIEMAGWGNNDETSRSGCGTGLLDNLRGQCGDIIGWGCDEVHENAHDTRVHFRLSGWVVVAPKCVEDAIWLASPPGNRATGVKC</sequence>
<feature type="signal peptide" evidence="1">
    <location>
        <begin position="1"/>
        <end position="15"/>
    </location>
</feature>
<organism evidence="2 3">
    <name type="scientific">Pseudopithomyces chartarum</name>
    <dbReference type="NCBI Taxonomy" id="1892770"/>
    <lineage>
        <taxon>Eukaryota</taxon>
        <taxon>Fungi</taxon>
        <taxon>Dikarya</taxon>
        <taxon>Ascomycota</taxon>
        <taxon>Pezizomycotina</taxon>
        <taxon>Dothideomycetes</taxon>
        <taxon>Pleosporomycetidae</taxon>
        <taxon>Pleosporales</taxon>
        <taxon>Massarineae</taxon>
        <taxon>Didymosphaeriaceae</taxon>
        <taxon>Pseudopithomyces</taxon>
    </lineage>
</organism>
<dbReference type="Proteomes" id="UP001280581">
    <property type="component" value="Unassembled WGS sequence"/>
</dbReference>
<proteinExistence type="predicted"/>
<reference evidence="2 3" key="1">
    <citation type="submission" date="2021-02" db="EMBL/GenBank/DDBJ databases">
        <title>Genome assembly of Pseudopithomyces chartarum.</title>
        <authorList>
            <person name="Jauregui R."/>
            <person name="Singh J."/>
            <person name="Voisey C."/>
        </authorList>
    </citation>
    <scope>NUCLEOTIDE SEQUENCE [LARGE SCALE GENOMIC DNA]</scope>
    <source>
        <strain evidence="2 3">AGR01</strain>
    </source>
</reference>
<gene>
    <name evidence="2" type="ORF">GRF29_164g1381182</name>
</gene>